<dbReference type="Proteomes" id="UP000290985">
    <property type="component" value="Chromosome"/>
</dbReference>
<dbReference type="KEGG" id="mcit:NCTC10181_00580"/>
<protein>
    <recommendedName>
        <fullName evidence="1">Type II methyltransferase M.TaqI-like domain-containing protein</fullName>
    </recommendedName>
</protein>
<dbReference type="SUPFAM" id="SSF53335">
    <property type="entry name" value="S-adenosyl-L-methionine-dependent methyltransferases"/>
    <property type="match status" value="1"/>
</dbReference>
<dbReference type="OrthoDB" id="388311at2"/>
<dbReference type="GO" id="GO:0032259">
    <property type="term" value="P:methylation"/>
    <property type="evidence" value="ECO:0007669"/>
    <property type="project" value="InterPro"/>
</dbReference>
<proteinExistence type="predicted"/>
<dbReference type="InterPro" id="IPR029063">
    <property type="entry name" value="SAM-dependent_MTases_sf"/>
</dbReference>
<dbReference type="RefSeq" id="WP_129725527.1">
    <property type="nucleotide sequence ID" value="NZ_LR215036.1"/>
</dbReference>
<dbReference type="InterPro" id="IPR011639">
    <property type="entry name" value="MethylTrfase_TaqI-like_dom"/>
</dbReference>
<dbReference type="PROSITE" id="PS00092">
    <property type="entry name" value="N6_MTASE"/>
    <property type="match status" value="1"/>
</dbReference>
<dbReference type="GO" id="GO:0009007">
    <property type="term" value="F:site-specific DNA-methyltransferase (adenine-specific) activity"/>
    <property type="evidence" value="ECO:0007669"/>
    <property type="project" value="UniProtKB-EC"/>
</dbReference>
<dbReference type="GO" id="GO:0006304">
    <property type="term" value="P:DNA modification"/>
    <property type="evidence" value="ECO:0007669"/>
    <property type="project" value="InterPro"/>
</dbReference>
<dbReference type="AlphaFoldDB" id="A0A449B299"/>
<evidence type="ECO:0000313" key="3">
    <source>
        <dbReference type="Proteomes" id="UP000290985"/>
    </source>
</evidence>
<gene>
    <name evidence="2" type="ORF">NCTC10181_00580</name>
</gene>
<dbReference type="GO" id="GO:0003676">
    <property type="term" value="F:nucleic acid binding"/>
    <property type="evidence" value="ECO:0007669"/>
    <property type="project" value="InterPro"/>
</dbReference>
<keyword evidence="3" id="KW-1185">Reference proteome</keyword>
<dbReference type="Pfam" id="PF07669">
    <property type="entry name" value="Eco57I"/>
    <property type="match status" value="1"/>
</dbReference>
<sequence length="323" mass="38404">MDKIEKGQFFTTRNVFKDNSVFVEFMNSYNLWDKKLLEPFAGSNLLIKFIKEYNPNIKYNSFDIEPQNEEVQQNDSINNWFYKGYDFIITNPPYLSKHSAKRMRIKINNFQEFDDLYKVSLWKCIENIRFTIAIIPATLINSNRKADQKIINKLVAFQLIPNKDNFNDTEHPVAIAYFDNEKENKDFLLYESNVFIKSFCNLKEMEEKILYKKNSWMVTFNTDVNHNLSVVCCDNTRDTNNIGFKNNSYLSNIKSKSTDRHKVKISVLSNVDKNLIRKLNDKIKELRENNCDYLWATFKGVSKINKYRRRIDFKTLRKIINSI</sequence>
<accession>A0A449B299</accession>
<organism evidence="2 3">
    <name type="scientific">Mycoplasmopsis citelli</name>
    <dbReference type="NCBI Taxonomy" id="171281"/>
    <lineage>
        <taxon>Bacteria</taxon>
        <taxon>Bacillati</taxon>
        <taxon>Mycoplasmatota</taxon>
        <taxon>Mycoplasmoidales</taxon>
        <taxon>Metamycoplasmataceae</taxon>
        <taxon>Mycoplasmopsis</taxon>
    </lineage>
</organism>
<feature type="domain" description="Type II methyltransferase M.TaqI-like" evidence="1">
    <location>
        <begin position="51"/>
        <end position="153"/>
    </location>
</feature>
<evidence type="ECO:0000259" key="1">
    <source>
        <dbReference type="Pfam" id="PF07669"/>
    </source>
</evidence>
<dbReference type="Gene3D" id="3.40.50.150">
    <property type="entry name" value="Vaccinia Virus protein VP39"/>
    <property type="match status" value="1"/>
</dbReference>
<name>A0A449B299_9BACT</name>
<evidence type="ECO:0000313" key="2">
    <source>
        <dbReference type="EMBL" id="VEU74720.1"/>
    </source>
</evidence>
<dbReference type="EMBL" id="LR215036">
    <property type="protein sequence ID" value="VEU74720.1"/>
    <property type="molecule type" value="Genomic_DNA"/>
</dbReference>
<dbReference type="InterPro" id="IPR002052">
    <property type="entry name" value="DNA_methylase_N6_adenine_CS"/>
</dbReference>
<reference evidence="2 3" key="1">
    <citation type="submission" date="2019-01" db="EMBL/GenBank/DDBJ databases">
        <authorList>
            <consortium name="Pathogen Informatics"/>
        </authorList>
    </citation>
    <scope>NUCLEOTIDE SEQUENCE [LARGE SCALE GENOMIC DNA]</scope>
    <source>
        <strain evidence="2 3">NCTC10181</strain>
    </source>
</reference>